<feature type="compositionally biased region" description="Low complexity" evidence="7">
    <location>
        <begin position="170"/>
        <end position="186"/>
    </location>
</feature>
<evidence type="ECO:0000313" key="8">
    <source>
        <dbReference type="EMBL" id="EQK99008.1"/>
    </source>
</evidence>
<dbReference type="HOGENOM" id="CLU_1058062_0_0_1"/>
<dbReference type="Proteomes" id="UP000019374">
    <property type="component" value="Unassembled WGS sequence"/>
</dbReference>
<gene>
    <name evidence="8" type="ORF">OCS_05282</name>
</gene>
<dbReference type="FunFam" id="3.30.280.10:FF:000001">
    <property type="entry name" value="Urease subunit alpha"/>
    <property type="match status" value="1"/>
</dbReference>
<sequence length="263" mass="28425">MPKLDKLVISQLGFLAQKRLARGVRLNHSEAAALIASNLQELIRDGNHSVADLMALGATMLGRRHVLPSVCTTLCDIMVEGTFPMGTYLVTVHNPISTDDGDLRRALYGSFLPIPDNEAFVLPPRAHPLWDGPSASAKVFPRVPSIEEGGPYPLSRGNLASPPPSGGFNGMMSMNGFPSAPRSNGGPSPPPSIGRSSNGTNMYSARSEGNRNSTRTDLDESVLGEHYLALKTFLNTRDANSRQQPNKARDKLLRLSSVQFHEL</sequence>
<dbReference type="CDD" id="cd00390">
    <property type="entry name" value="Urease_gamma"/>
    <property type="match status" value="1"/>
</dbReference>
<dbReference type="InterPro" id="IPR050112">
    <property type="entry name" value="Urease_alpha_subunit"/>
</dbReference>
<dbReference type="AlphaFoldDB" id="T5A8T3"/>
<dbReference type="PANTHER" id="PTHR43440:SF1">
    <property type="entry name" value="UREASE"/>
    <property type="match status" value="1"/>
</dbReference>
<keyword evidence="4" id="KW-0378">Hydrolase</keyword>
<feature type="region of interest" description="Disordered" evidence="7">
    <location>
        <begin position="148"/>
        <end position="219"/>
    </location>
</feature>
<dbReference type="EMBL" id="KE653758">
    <property type="protein sequence ID" value="EQK99008.1"/>
    <property type="molecule type" value="Genomic_DNA"/>
</dbReference>
<dbReference type="InterPro" id="IPR002026">
    <property type="entry name" value="Urease_gamma/gamma-beta_su"/>
</dbReference>
<dbReference type="InterPro" id="IPR036463">
    <property type="entry name" value="Urease_gamma_sf"/>
</dbReference>
<dbReference type="EC" id="3.5.1.5" evidence="2"/>
<dbReference type="SUPFAM" id="SSF54111">
    <property type="entry name" value="Urease, gamma-subunit"/>
    <property type="match status" value="1"/>
</dbReference>
<proteinExistence type="predicted"/>
<dbReference type="Gene3D" id="3.30.280.10">
    <property type="entry name" value="Urease, gamma-like subunit"/>
    <property type="match status" value="1"/>
</dbReference>
<evidence type="ECO:0000256" key="4">
    <source>
        <dbReference type="ARBA" id="ARBA00022801"/>
    </source>
</evidence>
<accession>T5A8T3</accession>
<dbReference type="GO" id="GO:0009039">
    <property type="term" value="F:urease activity"/>
    <property type="evidence" value="ECO:0007669"/>
    <property type="project" value="UniProtKB-EC"/>
</dbReference>
<protein>
    <recommendedName>
        <fullName evidence="3">Urease</fullName>
        <ecNumber evidence="2">3.5.1.5</ecNumber>
    </recommendedName>
    <alternativeName>
        <fullName evidence="5">Urea amidohydrolase</fullName>
    </alternativeName>
</protein>
<dbReference type="eggNOG" id="ENOG502QPKB">
    <property type="taxonomic scope" value="Eukaryota"/>
</dbReference>
<dbReference type="GO" id="GO:0016151">
    <property type="term" value="F:nickel cation binding"/>
    <property type="evidence" value="ECO:0007669"/>
    <property type="project" value="InterPro"/>
</dbReference>
<comment type="catalytic activity">
    <reaction evidence="6">
        <text>urea + 2 H2O + H(+) = hydrogencarbonate + 2 NH4(+)</text>
        <dbReference type="Rhea" id="RHEA:20557"/>
        <dbReference type="ChEBI" id="CHEBI:15377"/>
        <dbReference type="ChEBI" id="CHEBI:15378"/>
        <dbReference type="ChEBI" id="CHEBI:16199"/>
        <dbReference type="ChEBI" id="CHEBI:17544"/>
        <dbReference type="ChEBI" id="CHEBI:28938"/>
        <dbReference type="EC" id="3.5.1.5"/>
    </reaction>
</comment>
<dbReference type="OrthoDB" id="1708534at2759"/>
<dbReference type="PANTHER" id="PTHR43440">
    <property type="entry name" value="UREASE"/>
    <property type="match status" value="1"/>
</dbReference>
<evidence type="ECO:0000256" key="6">
    <source>
        <dbReference type="ARBA" id="ARBA00047778"/>
    </source>
</evidence>
<evidence type="ECO:0000256" key="5">
    <source>
        <dbReference type="ARBA" id="ARBA00030395"/>
    </source>
</evidence>
<evidence type="ECO:0000256" key="7">
    <source>
        <dbReference type="SAM" id="MobiDB-lite"/>
    </source>
</evidence>
<evidence type="ECO:0000256" key="1">
    <source>
        <dbReference type="ARBA" id="ARBA00004897"/>
    </source>
</evidence>
<dbReference type="GO" id="GO:0043419">
    <property type="term" value="P:urea catabolic process"/>
    <property type="evidence" value="ECO:0007669"/>
    <property type="project" value="InterPro"/>
</dbReference>
<evidence type="ECO:0000313" key="9">
    <source>
        <dbReference type="Proteomes" id="UP000019374"/>
    </source>
</evidence>
<evidence type="ECO:0000256" key="2">
    <source>
        <dbReference type="ARBA" id="ARBA00012934"/>
    </source>
</evidence>
<dbReference type="Pfam" id="PF00547">
    <property type="entry name" value="Urease_gamma"/>
    <property type="match status" value="1"/>
</dbReference>
<reference evidence="8 9" key="1">
    <citation type="journal article" date="2013" name="Chin. Sci. Bull.">
        <title>Genome survey uncovers the secrets of sex and lifestyle in caterpillar fungus.</title>
        <authorList>
            <person name="Hu X."/>
            <person name="Zhang Y."/>
            <person name="Xiao G."/>
            <person name="Zheng P."/>
            <person name="Xia Y."/>
            <person name="Zhang X."/>
            <person name="St Leger R.J."/>
            <person name="Liu X."/>
            <person name="Wang C."/>
        </authorList>
    </citation>
    <scope>NUCLEOTIDE SEQUENCE [LARGE SCALE GENOMIC DNA]</scope>
    <source>
        <strain evidence="9">Co18 / CGMCC 3.14243</strain>
        <tissue evidence="8">Fruit-body</tissue>
    </source>
</reference>
<organism evidence="8 9">
    <name type="scientific">Ophiocordyceps sinensis (strain Co18 / CGMCC 3.14243)</name>
    <name type="common">Yarsagumba caterpillar fungus</name>
    <name type="synonym">Hirsutella sinensis</name>
    <dbReference type="NCBI Taxonomy" id="911162"/>
    <lineage>
        <taxon>Eukaryota</taxon>
        <taxon>Fungi</taxon>
        <taxon>Dikarya</taxon>
        <taxon>Ascomycota</taxon>
        <taxon>Pezizomycotina</taxon>
        <taxon>Sordariomycetes</taxon>
        <taxon>Hypocreomycetidae</taxon>
        <taxon>Hypocreales</taxon>
        <taxon>Ophiocordycipitaceae</taxon>
        <taxon>Ophiocordyceps</taxon>
    </lineage>
</organism>
<dbReference type="NCBIfam" id="TIGR00193">
    <property type="entry name" value="urease_gam"/>
    <property type="match status" value="1"/>
</dbReference>
<name>T5A8T3_OPHSC</name>
<comment type="pathway">
    <text evidence="1">Nitrogen metabolism; urea degradation; CO(2) and NH(3) from urea (urease route): step 1/1.</text>
</comment>
<evidence type="ECO:0000256" key="3">
    <source>
        <dbReference type="ARBA" id="ARBA00013883"/>
    </source>
</evidence>